<evidence type="ECO:0000256" key="2">
    <source>
        <dbReference type="ARBA" id="ARBA00023157"/>
    </source>
</evidence>
<feature type="signal peptide" evidence="4">
    <location>
        <begin position="1"/>
        <end position="41"/>
    </location>
</feature>
<dbReference type="InterPro" id="IPR046350">
    <property type="entry name" value="Cystatin_sf"/>
</dbReference>
<dbReference type="PANTHER" id="PTHR47141:SF1">
    <property type="entry name" value="CYSTATIN-F"/>
    <property type="match status" value="1"/>
</dbReference>
<dbReference type="GO" id="GO:0005615">
    <property type="term" value="C:extracellular space"/>
    <property type="evidence" value="ECO:0007669"/>
    <property type="project" value="Ensembl"/>
</dbReference>
<dbReference type="AlphaFoldDB" id="A0A8I5R522"/>
<keyword evidence="7" id="KW-1185">Reference proteome</keyword>
<feature type="chain" id="PRO_5035176339" evidence="4">
    <location>
        <begin position="42"/>
        <end position="172"/>
    </location>
</feature>
<dbReference type="PANTHER" id="PTHR47141">
    <property type="entry name" value="CYSTATIN-F"/>
    <property type="match status" value="1"/>
</dbReference>
<gene>
    <name evidence="6" type="primary">CST7</name>
</gene>
<dbReference type="GO" id="GO:0031643">
    <property type="term" value="P:positive regulation of myelination"/>
    <property type="evidence" value="ECO:0007669"/>
    <property type="project" value="Ensembl"/>
</dbReference>
<dbReference type="SMART" id="SM00043">
    <property type="entry name" value="CY"/>
    <property type="match status" value="1"/>
</dbReference>
<dbReference type="InterPro" id="IPR042886">
    <property type="entry name" value="Cystatin-F"/>
</dbReference>
<reference evidence="6" key="3">
    <citation type="submission" date="2025-09" db="UniProtKB">
        <authorList>
            <consortium name="Ensembl"/>
        </authorList>
    </citation>
    <scope>IDENTIFICATION</scope>
</reference>
<reference evidence="6" key="2">
    <citation type="submission" date="2025-08" db="UniProtKB">
        <authorList>
            <consortium name="Ensembl"/>
        </authorList>
    </citation>
    <scope>IDENTIFICATION</scope>
</reference>
<feature type="domain" description="Cystatin" evidence="5">
    <location>
        <begin position="56"/>
        <end position="157"/>
    </location>
</feature>
<dbReference type="GO" id="GO:1903979">
    <property type="term" value="P:negative regulation of microglial cell activation"/>
    <property type="evidence" value="ECO:0007669"/>
    <property type="project" value="Ensembl"/>
</dbReference>
<evidence type="ECO:0000256" key="3">
    <source>
        <dbReference type="SAM" id="MobiDB-lite"/>
    </source>
</evidence>
<proteinExistence type="inferred from homology"/>
<evidence type="ECO:0000259" key="5">
    <source>
        <dbReference type="SMART" id="SM00043"/>
    </source>
</evidence>
<evidence type="ECO:0000256" key="4">
    <source>
        <dbReference type="SAM" id="SignalP"/>
    </source>
</evidence>
<sequence>MLPEKALHGHPRLPRTVPTRAAMQAAGTLLAFCCLVVSTTGGPSADTCSQDIISGVNPGFPKTIKTNDPGVLQAARHSVEKFNNCTNDMFLFKESRVTRALVQIVKGLKYMLEVEIGRTTCKKNQHPRLDDCDFQTNQTLKRVKQQALLSDAPSLPQPTPSQAVKNTLSPFL</sequence>
<feature type="region of interest" description="Disordered" evidence="3">
    <location>
        <begin position="150"/>
        <end position="172"/>
    </location>
</feature>
<dbReference type="CDD" id="cd00042">
    <property type="entry name" value="CY"/>
    <property type="match status" value="1"/>
</dbReference>
<accession>A0A8I5R522</accession>
<dbReference type="GeneTree" id="ENSGT00940000160277"/>
<dbReference type="Gene3D" id="3.10.450.10">
    <property type="match status" value="1"/>
</dbReference>
<dbReference type="GO" id="GO:0005764">
    <property type="term" value="C:lysosome"/>
    <property type="evidence" value="ECO:0007669"/>
    <property type="project" value="Ensembl"/>
</dbReference>
<dbReference type="GO" id="GO:0005794">
    <property type="term" value="C:Golgi apparatus"/>
    <property type="evidence" value="ECO:0007669"/>
    <property type="project" value="Ensembl"/>
</dbReference>
<evidence type="ECO:0000256" key="1">
    <source>
        <dbReference type="ARBA" id="ARBA00009403"/>
    </source>
</evidence>
<dbReference type="Ensembl" id="ENSPANT00000061800.1">
    <property type="protein sequence ID" value="ENSPANP00000048244.1"/>
    <property type="gene ID" value="ENSPANG00000042634.1"/>
</dbReference>
<name>A0A8I5R522_PAPAN</name>
<dbReference type="Proteomes" id="UP000028761">
    <property type="component" value="Chromosome 16"/>
</dbReference>
<keyword evidence="2" id="KW-1015">Disulfide bond</keyword>
<comment type="similarity">
    <text evidence="1">Belongs to the cystatin family.</text>
</comment>
<dbReference type="GO" id="GO:0005783">
    <property type="term" value="C:endoplasmic reticulum"/>
    <property type="evidence" value="ECO:0007669"/>
    <property type="project" value="Ensembl"/>
</dbReference>
<dbReference type="GO" id="GO:0002020">
    <property type="term" value="F:protease binding"/>
    <property type="evidence" value="ECO:0007669"/>
    <property type="project" value="Ensembl"/>
</dbReference>
<evidence type="ECO:0000313" key="6">
    <source>
        <dbReference type="Ensembl" id="ENSPANP00000048244.1"/>
    </source>
</evidence>
<dbReference type="GO" id="GO:1905146">
    <property type="term" value="P:lysosomal protein catabolic process"/>
    <property type="evidence" value="ECO:0007669"/>
    <property type="project" value="Ensembl"/>
</dbReference>
<dbReference type="SUPFAM" id="SSF54403">
    <property type="entry name" value="Cystatin/monellin"/>
    <property type="match status" value="1"/>
</dbReference>
<protein>
    <submittedName>
        <fullName evidence="6">Cystatin F</fullName>
    </submittedName>
</protein>
<evidence type="ECO:0000313" key="7">
    <source>
        <dbReference type="Proteomes" id="UP000028761"/>
    </source>
</evidence>
<dbReference type="FunFam" id="3.10.450.10:FF:000004">
    <property type="entry name" value="Cystatin C"/>
    <property type="match status" value="1"/>
</dbReference>
<dbReference type="Pfam" id="PF00031">
    <property type="entry name" value="Cystatin"/>
    <property type="match status" value="1"/>
</dbReference>
<dbReference type="InterPro" id="IPR000010">
    <property type="entry name" value="Cystatin_dom"/>
</dbReference>
<dbReference type="GO" id="GO:0004869">
    <property type="term" value="F:cysteine-type endopeptidase inhibitor activity"/>
    <property type="evidence" value="ECO:0007669"/>
    <property type="project" value="Ensembl"/>
</dbReference>
<keyword evidence="4" id="KW-0732">Signal</keyword>
<feature type="compositionally biased region" description="Polar residues" evidence="3">
    <location>
        <begin position="160"/>
        <end position="172"/>
    </location>
</feature>
<organism evidence="6 7">
    <name type="scientific">Papio anubis</name>
    <name type="common">Olive baboon</name>
    <dbReference type="NCBI Taxonomy" id="9555"/>
    <lineage>
        <taxon>Eukaryota</taxon>
        <taxon>Metazoa</taxon>
        <taxon>Chordata</taxon>
        <taxon>Craniata</taxon>
        <taxon>Vertebrata</taxon>
        <taxon>Euteleostomi</taxon>
        <taxon>Mammalia</taxon>
        <taxon>Eutheria</taxon>
        <taxon>Euarchontoglires</taxon>
        <taxon>Primates</taxon>
        <taxon>Haplorrhini</taxon>
        <taxon>Catarrhini</taxon>
        <taxon>Cercopithecidae</taxon>
        <taxon>Cercopithecinae</taxon>
        <taxon>Papio</taxon>
    </lineage>
</organism>
<dbReference type="GO" id="GO:0005771">
    <property type="term" value="C:multivesicular body"/>
    <property type="evidence" value="ECO:0007669"/>
    <property type="project" value="Ensembl"/>
</dbReference>
<dbReference type="GO" id="GO:0002577">
    <property type="term" value="P:regulation of antigen processing and presentation"/>
    <property type="evidence" value="ECO:0007669"/>
    <property type="project" value="Ensembl"/>
</dbReference>
<dbReference type="GO" id="GO:0042803">
    <property type="term" value="F:protein homodimerization activity"/>
    <property type="evidence" value="ECO:0007669"/>
    <property type="project" value="Ensembl"/>
</dbReference>
<dbReference type="GO" id="GO:0006955">
    <property type="term" value="P:immune response"/>
    <property type="evidence" value="ECO:0007669"/>
    <property type="project" value="InterPro"/>
</dbReference>
<reference evidence="6 7" key="1">
    <citation type="submission" date="2012-03" db="EMBL/GenBank/DDBJ databases">
        <title>Whole Genome Assembly of Papio anubis.</title>
        <authorList>
            <person name="Liu Y.L."/>
            <person name="Abraham K.A."/>
            <person name="Akbar H.A."/>
            <person name="Ali S.A."/>
            <person name="Anosike U.A."/>
            <person name="Aqrawi P.A."/>
            <person name="Arias F.A."/>
            <person name="Attaway T.A."/>
            <person name="Awwad R.A."/>
            <person name="Babu C.B."/>
            <person name="Bandaranaike D.B."/>
            <person name="Battles P.B."/>
            <person name="Bell A.B."/>
            <person name="Beltran B.B."/>
            <person name="Berhane-Mersha D.B."/>
            <person name="Bess C.B."/>
            <person name="Bickham C.B."/>
            <person name="Bolden T.B."/>
            <person name="Carter K.C."/>
            <person name="Chau D.C."/>
            <person name="Chavez A.C."/>
            <person name="Clerc-Blankenburg K.C."/>
            <person name="Coyle M.C."/>
            <person name="Dao M.D."/>
            <person name="Davila M.L.D."/>
            <person name="Davy-Carroll L.D."/>
            <person name="Denson S.D."/>
            <person name="Dinh H.D."/>
            <person name="Fernandez S.F."/>
            <person name="Fernando P.F."/>
            <person name="Forbes L.F."/>
            <person name="Francis C.F."/>
            <person name="Francisco L.F."/>
            <person name="Fu Q.F."/>
            <person name="Garcia-Iii R.G."/>
            <person name="Garrett T.G."/>
            <person name="Gross S.G."/>
            <person name="Gubbala S.G."/>
            <person name="Hirani K.H."/>
            <person name="Hogues M.H."/>
            <person name="Hollins B.H."/>
            <person name="Jackson L.J."/>
            <person name="Javaid M.J."/>
            <person name="Jhangiani S.J."/>
            <person name="Johnson A.J."/>
            <person name="Johnson B.J."/>
            <person name="Jones J.J."/>
            <person name="Joshi V.J."/>
            <person name="Kalu J.K."/>
            <person name="Khan N.K."/>
            <person name="Korchina V.K."/>
            <person name="Kovar C.K."/>
            <person name="Lago L.L."/>
            <person name="Lara F.L."/>
            <person name="Le T.-K.L."/>
            <person name="Lee S.L."/>
            <person name="Legall-Iii F.L."/>
            <person name="Lemon S.L."/>
            <person name="Liu J.L."/>
            <person name="Liu Y.-S.L."/>
            <person name="Liyanage D.L."/>
            <person name="Lopez J.L."/>
            <person name="Lorensuhewa L.L."/>
            <person name="Mata R.M."/>
            <person name="Mathew T.M."/>
            <person name="Mercado C.M."/>
            <person name="Mercado I.M."/>
            <person name="Morales K.M."/>
            <person name="Morgan M.M."/>
            <person name="Munidasa M.M."/>
            <person name="Ngo D.N."/>
            <person name="Nguyen L.N."/>
            <person name="Nguyen T.N."/>
            <person name="Nguyen N.N."/>
            <person name="Obregon M.O."/>
            <person name="Okwuonu G.O."/>
            <person name="Ongeri F.O."/>
            <person name="Onwere C.O."/>
            <person name="Osifeso I.O."/>
            <person name="Parra A.P."/>
            <person name="Patil S.P."/>
            <person name="Perez A.P."/>
            <person name="Perez Y.P."/>
            <person name="Pham C.P."/>
            <person name="Pu L.-L.P."/>
            <person name="Puazo M.P."/>
            <person name="Quiroz J.Q."/>
            <person name="Rouhana J.R."/>
            <person name="Ruiz M.R."/>
            <person name="Ruiz S.-J.R."/>
            <person name="Saada N.S."/>
            <person name="Santibanez J.S."/>
            <person name="Scheel M.S."/>
            <person name="Schneider B.S."/>
            <person name="Simmons D.S."/>
            <person name="Sisson I.S."/>
            <person name="Tang L.-Y.T."/>
            <person name="Thornton R.T."/>
            <person name="Tisius J.T."/>
            <person name="Toledanes G.T."/>
            <person name="Trejos Z.T."/>
            <person name="Usmani K.U."/>
            <person name="Varghese R.V."/>
            <person name="Vattathil S.V."/>
            <person name="Vee V.V."/>
            <person name="Walker D.W."/>
            <person name="Weissenberger G.W."/>
            <person name="White C.W."/>
            <person name="Williams A.W."/>
            <person name="Woodworth J.W."/>
            <person name="Wright R.W."/>
            <person name="Zhu Y.Z."/>
            <person name="Han Y.H."/>
            <person name="Newsham I.N."/>
            <person name="Nazareth L.N."/>
            <person name="Worley K.W."/>
            <person name="Muzny D.M."/>
            <person name="Rogers J.R."/>
            <person name="Gibbs R.G."/>
        </authorList>
    </citation>
    <scope>NUCLEOTIDE SEQUENCE [LARGE SCALE GENOMIC DNA]</scope>
</reference>